<proteinExistence type="predicted"/>
<feature type="domain" description="Arrestin C-terminal-like" evidence="1">
    <location>
        <begin position="190"/>
        <end position="318"/>
    </location>
</feature>
<reference evidence="2" key="1">
    <citation type="submission" date="2021-12" db="EMBL/GenBank/DDBJ databases">
        <title>Prjna785345.</title>
        <authorList>
            <person name="Rujirawat T."/>
            <person name="Krajaejun T."/>
        </authorList>
    </citation>
    <scope>NUCLEOTIDE SEQUENCE</scope>
    <source>
        <strain evidence="2">Pi057C3</strain>
    </source>
</reference>
<dbReference type="InterPro" id="IPR014756">
    <property type="entry name" value="Ig_E-set"/>
</dbReference>
<gene>
    <name evidence="2" type="ORF">P43SY_002873</name>
</gene>
<dbReference type="InterPro" id="IPR011021">
    <property type="entry name" value="Arrestin-like_N"/>
</dbReference>
<evidence type="ECO:0000259" key="1">
    <source>
        <dbReference type="SMART" id="SM01017"/>
    </source>
</evidence>
<dbReference type="Gene3D" id="2.60.40.640">
    <property type="match status" value="2"/>
</dbReference>
<comment type="caution">
    <text evidence="2">The sequence shown here is derived from an EMBL/GenBank/DDBJ whole genome shotgun (WGS) entry which is preliminary data.</text>
</comment>
<dbReference type="InterPro" id="IPR050357">
    <property type="entry name" value="Arrestin_domain-protein"/>
</dbReference>
<dbReference type="InterPro" id="IPR011022">
    <property type="entry name" value="Arrestin_C-like"/>
</dbReference>
<dbReference type="InterPro" id="IPR014752">
    <property type="entry name" value="Arrestin-like_C"/>
</dbReference>
<dbReference type="PANTHER" id="PTHR11188">
    <property type="entry name" value="ARRESTIN DOMAIN CONTAINING PROTEIN"/>
    <property type="match status" value="1"/>
</dbReference>
<dbReference type="Pfam" id="PF02752">
    <property type="entry name" value="Arrestin_C"/>
    <property type="match status" value="1"/>
</dbReference>
<organism evidence="2 3">
    <name type="scientific">Pythium insidiosum</name>
    <name type="common">Pythiosis disease agent</name>
    <dbReference type="NCBI Taxonomy" id="114742"/>
    <lineage>
        <taxon>Eukaryota</taxon>
        <taxon>Sar</taxon>
        <taxon>Stramenopiles</taxon>
        <taxon>Oomycota</taxon>
        <taxon>Peronosporomycetes</taxon>
        <taxon>Pythiales</taxon>
        <taxon>Pythiaceae</taxon>
        <taxon>Pythium</taxon>
    </lineage>
</organism>
<dbReference type="GO" id="GO:0005737">
    <property type="term" value="C:cytoplasm"/>
    <property type="evidence" value="ECO:0007669"/>
    <property type="project" value="TreeGrafter"/>
</dbReference>
<dbReference type="Pfam" id="PF00339">
    <property type="entry name" value="Arrestin_N"/>
    <property type="match status" value="1"/>
</dbReference>
<name>A0AAD5Q4W6_PYTIN</name>
<dbReference type="GO" id="GO:0015031">
    <property type="term" value="P:protein transport"/>
    <property type="evidence" value="ECO:0007669"/>
    <property type="project" value="TreeGrafter"/>
</dbReference>
<dbReference type="Proteomes" id="UP001209570">
    <property type="component" value="Unassembled WGS sequence"/>
</dbReference>
<protein>
    <recommendedName>
        <fullName evidence="1">Arrestin C-terminal-like domain-containing protein</fullName>
    </recommendedName>
</protein>
<dbReference type="SUPFAM" id="SSF81296">
    <property type="entry name" value="E set domains"/>
    <property type="match status" value="2"/>
</dbReference>
<accession>A0AAD5Q4W6</accession>
<keyword evidence="3" id="KW-1185">Reference proteome</keyword>
<dbReference type="SMART" id="SM01017">
    <property type="entry name" value="Arrestin_C"/>
    <property type="match status" value="1"/>
</dbReference>
<sequence length="352" mass="38967">MGLLGKVFGLENKGKIGLTVDKPSYIAGELVVGTIYLSVFEPIECDALVVKATGKEKVKWTHITNRTDADGTVRTVEEEHDKEKEFFKQKIVVASVPTVYSPGNYMYRFEYQLPADLPGVFTMHKFSEGTMKNMDADIKYKLKATLDVGGFFAKDLKAKCLLVVHERLTQGITPSEDATTQQVNFLCCFNKGTCTLAVAMDKNVYLPGEVAQISCRIQNSSTVDIQAMRCKLLQDVTMIADHGVRHRFTRKISEQTFPGVSAGQSVDQPQPLPLVANTGYESHINPSTHGRLVECTYRVDIECDIPWCPDVHLRMPELKLFRGAATVKIPIEMGAFALPAVAPGHMGDDLSF</sequence>
<dbReference type="PANTHER" id="PTHR11188:SF17">
    <property type="entry name" value="FI21816P1"/>
    <property type="match status" value="1"/>
</dbReference>
<evidence type="ECO:0000313" key="2">
    <source>
        <dbReference type="EMBL" id="KAJ0393926.1"/>
    </source>
</evidence>
<evidence type="ECO:0000313" key="3">
    <source>
        <dbReference type="Proteomes" id="UP001209570"/>
    </source>
</evidence>
<dbReference type="EMBL" id="JAKCXM010000448">
    <property type="protein sequence ID" value="KAJ0393926.1"/>
    <property type="molecule type" value="Genomic_DNA"/>
</dbReference>
<dbReference type="AlphaFoldDB" id="A0AAD5Q4W6"/>